<keyword evidence="3" id="KW-1185">Reference proteome</keyword>
<gene>
    <name evidence="2" type="ORF">GMARGA_LOCUS8079</name>
</gene>
<dbReference type="SMART" id="SM00213">
    <property type="entry name" value="UBQ"/>
    <property type="match status" value="1"/>
</dbReference>
<accession>A0ABN7ULF8</accession>
<evidence type="ECO:0000313" key="2">
    <source>
        <dbReference type="EMBL" id="CAG8625923.1"/>
    </source>
</evidence>
<dbReference type="Pfam" id="PF00240">
    <property type="entry name" value="ubiquitin"/>
    <property type="match status" value="1"/>
</dbReference>
<dbReference type="SUPFAM" id="SSF54236">
    <property type="entry name" value="Ubiquitin-like"/>
    <property type="match status" value="1"/>
</dbReference>
<comment type="caution">
    <text evidence="2">The sequence shown here is derived from an EMBL/GenBank/DDBJ whole genome shotgun (WGS) entry which is preliminary data.</text>
</comment>
<reference evidence="2 3" key="1">
    <citation type="submission" date="2021-06" db="EMBL/GenBank/DDBJ databases">
        <authorList>
            <person name="Kallberg Y."/>
            <person name="Tangrot J."/>
            <person name="Rosling A."/>
        </authorList>
    </citation>
    <scope>NUCLEOTIDE SEQUENCE [LARGE SCALE GENOMIC DNA]</scope>
    <source>
        <strain evidence="2 3">120-4 pot B 10/14</strain>
    </source>
</reference>
<organism evidence="2 3">
    <name type="scientific">Gigaspora margarita</name>
    <dbReference type="NCBI Taxonomy" id="4874"/>
    <lineage>
        <taxon>Eukaryota</taxon>
        <taxon>Fungi</taxon>
        <taxon>Fungi incertae sedis</taxon>
        <taxon>Mucoromycota</taxon>
        <taxon>Glomeromycotina</taxon>
        <taxon>Glomeromycetes</taxon>
        <taxon>Diversisporales</taxon>
        <taxon>Gigasporaceae</taxon>
        <taxon>Gigaspora</taxon>
    </lineage>
</organism>
<name>A0ABN7ULF8_GIGMA</name>
<proteinExistence type="predicted"/>
<dbReference type="PRINTS" id="PR00348">
    <property type="entry name" value="UBIQUITIN"/>
</dbReference>
<dbReference type="PROSITE" id="PS50053">
    <property type="entry name" value="UBIQUITIN_2"/>
    <property type="match status" value="1"/>
</dbReference>
<dbReference type="Proteomes" id="UP000789901">
    <property type="component" value="Unassembled WGS sequence"/>
</dbReference>
<evidence type="ECO:0000313" key="3">
    <source>
        <dbReference type="Proteomes" id="UP000789901"/>
    </source>
</evidence>
<dbReference type="InterPro" id="IPR000626">
    <property type="entry name" value="Ubiquitin-like_dom"/>
</dbReference>
<evidence type="ECO:0000259" key="1">
    <source>
        <dbReference type="PROSITE" id="PS50053"/>
    </source>
</evidence>
<dbReference type="InterPro" id="IPR029071">
    <property type="entry name" value="Ubiquitin-like_domsf"/>
</dbReference>
<dbReference type="InterPro" id="IPR019956">
    <property type="entry name" value="Ubiquitin_dom"/>
</dbReference>
<dbReference type="InterPro" id="IPR050158">
    <property type="entry name" value="Ubiquitin_ubiquitin-like"/>
</dbReference>
<dbReference type="EMBL" id="CAJVQB010004065">
    <property type="protein sequence ID" value="CAG8625923.1"/>
    <property type="molecule type" value="Genomic_DNA"/>
</dbReference>
<dbReference type="PANTHER" id="PTHR10666">
    <property type="entry name" value="UBIQUITIN"/>
    <property type="match status" value="1"/>
</dbReference>
<feature type="domain" description="Ubiquitin-like" evidence="1">
    <location>
        <begin position="100"/>
        <end position="175"/>
    </location>
</feature>
<dbReference type="Gene3D" id="3.10.20.90">
    <property type="entry name" value="Phosphatidylinositol 3-kinase Catalytic Subunit, Chain A, domain 1"/>
    <property type="match status" value="1"/>
</dbReference>
<feature type="non-terminal residue" evidence="2">
    <location>
        <position position="1"/>
    </location>
</feature>
<protein>
    <submittedName>
        <fullName evidence="2">7516_t:CDS:1</fullName>
    </submittedName>
</protein>
<sequence length="175" mass="20487">ELKPNPRETRCCPRFYCQECIQNIGNICPICKERTSFKECPQVARLINAKLGEGFEDEFGFTHLWNTVYNYLFRRNEPNLTSNNLPNDNLPDDDSNAGVFKIKVMNLQDIKIDIYVEGSDTIETLKLKIYQNDGTRPEHQRLIFRGKQLENHNTISFYKIEKDCTIHFVTRYNGS</sequence>